<feature type="transmembrane region" description="Helical" evidence="1">
    <location>
        <begin position="32"/>
        <end position="54"/>
    </location>
</feature>
<keyword evidence="1" id="KW-1133">Transmembrane helix</keyword>
<protein>
    <submittedName>
        <fullName evidence="2">Uncharacterized protein</fullName>
    </submittedName>
</protein>
<evidence type="ECO:0000313" key="3">
    <source>
        <dbReference type="Proteomes" id="UP000199024"/>
    </source>
</evidence>
<organism evidence="2 3">
    <name type="scientific">Granulicella pectinivorans</name>
    <dbReference type="NCBI Taxonomy" id="474950"/>
    <lineage>
        <taxon>Bacteria</taxon>
        <taxon>Pseudomonadati</taxon>
        <taxon>Acidobacteriota</taxon>
        <taxon>Terriglobia</taxon>
        <taxon>Terriglobales</taxon>
        <taxon>Acidobacteriaceae</taxon>
        <taxon>Granulicella</taxon>
    </lineage>
</organism>
<evidence type="ECO:0000256" key="1">
    <source>
        <dbReference type="SAM" id="Phobius"/>
    </source>
</evidence>
<keyword evidence="3" id="KW-1185">Reference proteome</keyword>
<keyword evidence="1" id="KW-0472">Membrane</keyword>
<evidence type="ECO:0000313" key="2">
    <source>
        <dbReference type="EMBL" id="SFS12288.1"/>
    </source>
</evidence>
<feature type="transmembrane region" description="Helical" evidence="1">
    <location>
        <begin position="66"/>
        <end position="90"/>
    </location>
</feature>
<dbReference type="Proteomes" id="UP000199024">
    <property type="component" value="Unassembled WGS sequence"/>
</dbReference>
<name>A0A1I6M9J1_9BACT</name>
<keyword evidence="1" id="KW-0812">Transmembrane</keyword>
<reference evidence="2 3" key="1">
    <citation type="submission" date="2016-10" db="EMBL/GenBank/DDBJ databases">
        <authorList>
            <person name="de Groot N.N."/>
        </authorList>
    </citation>
    <scope>NUCLEOTIDE SEQUENCE [LARGE SCALE GENOMIC DNA]</scope>
    <source>
        <strain evidence="2 3">DSM 21001</strain>
    </source>
</reference>
<dbReference type="AlphaFoldDB" id="A0A1I6M9J1"/>
<dbReference type="EMBL" id="FOZL01000001">
    <property type="protein sequence ID" value="SFS12288.1"/>
    <property type="molecule type" value="Genomic_DNA"/>
</dbReference>
<gene>
    <name evidence="2" type="ORF">SAMN05421771_2095</name>
</gene>
<proteinExistence type="predicted"/>
<sequence length="105" mass="11020">MLLRVTASGLLVATACDHLSLGAASLLSVSIIILAIFLMLGLFTTAVARLSAMLTMTLSLLPRQEILAGSIVTISVCIALALLGAGAYSLDARLFGQRRVVWPNH</sequence>
<accession>A0A1I6M9J1</accession>
<dbReference type="PROSITE" id="PS51257">
    <property type="entry name" value="PROKAR_LIPOPROTEIN"/>
    <property type="match status" value="1"/>
</dbReference>